<dbReference type="Proteomes" id="UP000717328">
    <property type="component" value="Unassembled WGS sequence"/>
</dbReference>
<dbReference type="AlphaFoldDB" id="A0A9P7FXM7"/>
<comment type="caution">
    <text evidence="1">The sequence shown here is derived from an EMBL/GenBank/DDBJ whole genome shotgun (WGS) entry which is preliminary data.</text>
</comment>
<evidence type="ECO:0000313" key="2">
    <source>
        <dbReference type="Proteomes" id="UP000717328"/>
    </source>
</evidence>
<dbReference type="EMBL" id="JABCKI010005874">
    <property type="protein sequence ID" value="KAG5636967.1"/>
    <property type="molecule type" value="Genomic_DNA"/>
</dbReference>
<gene>
    <name evidence="1" type="ORF">H0H81_006271</name>
</gene>
<proteinExistence type="predicted"/>
<name>A0A9P7FXM7_9AGAR</name>
<keyword evidence="2" id="KW-1185">Reference proteome</keyword>
<protein>
    <submittedName>
        <fullName evidence="1">Uncharacterized protein</fullName>
    </submittedName>
</protein>
<accession>A0A9P7FXM7</accession>
<organism evidence="1 2">
    <name type="scientific">Sphagnurus paluster</name>
    <dbReference type="NCBI Taxonomy" id="117069"/>
    <lineage>
        <taxon>Eukaryota</taxon>
        <taxon>Fungi</taxon>
        <taxon>Dikarya</taxon>
        <taxon>Basidiomycota</taxon>
        <taxon>Agaricomycotina</taxon>
        <taxon>Agaricomycetes</taxon>
        <taxon>Agaricomycetidae</taxon>
        <taxon>Agaricales</taxon>
        <taxon>Tricholomatineae</taxon>
        <taxon>Lyophyllaceae</taxon>
        <taxon>Sphagnurus</taxon>
    </lineage>
</organism>
<dbReference type="OrthoDB" id="2831072at2759"/>
<reference evidence="1" key="2">
    <citation type="submission" date="2021-10" db="EMBL/GenBank/DDBJ databases">
        <title>Phylogenomics reveals ancestral predisposition of the termite-cultivated fungus Termitomyces towards a domesticated lifestyle.</title>
        <authorList>
            <person name="Auxier B."/>
            <person name="Grum-Grzhimaylo A."/>
            <person name="Cardenas M.E."/>
            <person name="Lodge J.D."/>
            <person name="Laessoe T."/>
            <person name="Pedersen O."/>
            <person name="Smith M.E."/>
            <person name="Kuyper T.W."/>
            <person name="Franco-Molano E.A."/>
            <person name="Baroni T.J."/>
            <person name="Aanen D.K."/>
        </authorList>
    </citation>
    <scope>NUCLEOTIDE SEQUENCE</scope>
    <source>
        <strain evidence="1">D49</strain>
    </source>
</reference>
<reference evidence="1" key="1">
    <citation type="submission" date="2021-02" db="EMBL/GenBank/DDBJ databases">
        <authorList>
            <person name="Nieuwenhuis M."/>
            <person name="Van De Peppel L.J.J."/>
        </authorList>
    </citation>
    <scope>NUCLEOTIDE SEQUENCE</scope>
    <source>
        <strain evidence="1">D49</strain>
    </source>
</reference>
<evidence type="ECO:0000313" key="1">
    <source>
        <dbReference type="EMBL" id="KAG5636967.1"/>
    </source>
</evidence>
<sequence>MATPAARALLTTDLPDHLIAHIEGNAPRHIKQVPVKWLAIFRAREGSFARKVADRIRITEGTKLRIVNTSMSTGDDGVGSCRSEVDISHILFLPTDCLLIELEIWDVEHHRLVASGVQLSVVPSKPRT</sequence>